<name>A0A5R9J6R2_9PROT</name>
<sequence>MLCQIMVVSEFVCVDCRADITAAGSGQASDRCGVCDWLAAMPDRHDRARLRGQMLRIGLIGPTQ</sequence>
<proteinExistence type="predicted"/>
<evidence type="ECO:0000313" key="2">
    <source>
        <dbReference type="Proteomes" id="UP000305654"/>
    </source>
</evidence>
<comment type="caution">
    <text evidence="1">The sequence shown here is derived from an EMBL/GenBank/DDBJ whole genome shotgun (WGS) entry which is preliminary data.</text>
</comment>
<organism evidence="1 2">
    <name type="scientific">Lichenicoccus roseus</name>
    <dbReference type="NCBI Taxonomy" id="2683649"/>
    <lineage>
        <taxon>Bacteria</taxon>
        <taxon>Pseudomonadati</taxon>
        <taxon>Pseudomonadota</taxon>
        <taxon>Alphaproteobacteria</taxon>
        <taxon>Acetobacterales</taxon>
        <taxon>Acetobacteraceae</taxon>
        <taxon>Lichenicoccus</taxon>
    </lineage>
</organism>
<reference evidence="1 2" key="1">
    <citation type="submission" date="2019-05" db="EMBL/GenBank/DDBJ databases">
        <authorList>
            <person name="Pankratov T."/>
            <person name="Grouzdev D."/>
        </authorList>
    </citation>
    <scope>NUCLEOTIDE SEQUENCE [LARGE SCALE GENOMIC DNA]</scope>
    <source>
        <strain evidence="1 2">KEBCLARHB70R</strain>
    </source>
</reference>
<gene>
    <name evidence="1" type="ORF">FE263_13760</name>
</gene>
<keyword evidence="2" id="KW-1185">Reference proteome</keyword>
<dbReference type="OrthoDB" id="5769175at2"/>
<dbReference type="EMBL" id="VCDI01000004">
    <property type="protein sequence ID" value="TLU72177.1"/>
    <property type="molecule type" value="Genomic_DNA"/>
</dbReference>
<evidence type="ECO:0000313" key="1">
    <source>
        <dbReference type="EMBL" id="TLU72177.1"/>
    </source>
</evidence>
<accession>A0A5R9J6R2</accession>
<dbReference type="AlphaFoldDB" id="A0A5R9J6R2"/>
<dbReference type="RefSeq" id="WP_138326583.1">
    <property type="nucleotide sequence ID" value="NZ_VCDI01000004.1"/>
</dbReference>
<dbReference type="Proteomes" id="UP000305654">
    <property type="component" value="Unassembled WGS sequence"/>
</dbReference>
<protein>
    <submittedName>
        <fullName evidence="1">Uncharacterized protein</fullName>
    </submittedName>
</protein>